<dbReference type="InterPro" id="IPR008979">
    <property type="entry name" value="Galactose-bd-like_sf"/>
</dbReference>
<keyword evidence="5 6" id="KW-0720">Serine protease</keyword>
<dbReference type="PANTHER" id="PTHR43399:SF4">
    <property type="entry name" value="CELL WALL-ASSOCIATED PROTEASE"/>
    <property type="match status" value="1"/>
</dbReference>
<dbReference type="Pfam" id="PF00082">
    <property type="entry name" value="Peptidase_S8"/>
    <property type="match status" value="1"/>
</dbReference>
<dbReference type="EMBL" id="CP096205">
    <property type="protein sequence ID" value="UPQ79705.1"/>
    <property type="molecule type" value="Genomic_DNA"/>
</dbReference>
<feature type="domain" description="Peptidase S8/S53" evidence="7">
    <location>
        <begin position="119"/>
        <end position="405"/>
    </location>
</feature>
<dbReference type="NCBIfam" id="TIGR04183">
    <property type="entry name" value="Por_Secre_tail"/>
    <property type="match status" value="1"/>
</dbReference>
<dbReference type="InterPro" id="IPR034058">
    <property type="entry name" value="TagA/B/C/D_pept_dom"/>
</dbReference>
<evidence type="ECO:0000259" key="7">
    <source>
        <dbReference type="Pfam" id="PF00082"/>
    </source>
</evidence>
<dbReference type="PANTHER" id="PTHR43399">
    <property type="entry name" value="SUBTILISIN-RELATED"/>
    <property type="match status" value="1"/>
</dbReference>
<dbReference type="PROSITE" id="PS00138">
    <property type="entry name" value="SUBTILASE_SER"/>
    <property type="match status" value="1"/>
</dbReference>
<accession>A0ABY4KJY4</accession>
<name>A0ABY4KJY4_9FLAO</name>
<dbReference type="PROSITE" id="PS51892">
    <property type="entry name" value="SUBTILASE"/>
    <property type="match status" value="1"/>
</dbReference>
<feature type="active site" description="Charge relay system" evidence="6">
    <location>
        <position position="159"/>
    </location>
</feature>
<evidence type="ECO:0000256" key="6">
    <source>
        <dbReference type="PROSITE-ProRule" id="PRU01240"/>
    </source>
</evidence>
<proteinExistence type="inferred from homology"/>
<dbReference type="Pfam" id="PF18962">
    <property type="entry name" value="Por_Secre_tail"/>
    <property type="match status" value="1"/>
</dbReference>
<dbReference type="Gene3D" id="3.40.50.200">
    <property type="entry name" value="Peptidase S8/S53 domain"/>
    <property type="match status" value="1"/>
</dbReference>
<dbReference type="InterPro" id="IPR015500">
    <property type="entry name" value="Peptidase_S8_subtilisin-rel"/>
</dbReference>
<evidence type="ECO:0000256" key="3">
    <source>
        <dbReference type="ARBA" id="ARBA00022729"/>
    </source>
</evidence>
<dbReference type="InterPro" id="IPR000209">
    <property type="entry name" value="Peptidase_S8/S53_dom"/>
</dbReference>
<dbReference type="SUPFAM" id="SSF49785">
    <property type="entry name" value="Galactose-binding domain-like"/>
    <property type="match status" value="1"/>
</dbReference>
<evidence type="ECO:0000256" key="1">
    <source>
        <dbReference type="ARBA" id="ARBA00011073"/>
    </source>
</evidence>
<evidence type="ECO:0000313" key="10">
    <source>
        <dbReference type="Proteomes" id="UP000830583"/>
    </source>
</evidence>
<dbReference type="Gene3D" id="2.60.40.3080">
    <property type="match status" value="1"/>
</dbReference>
<dbReference type="InterPro" id="IPR036852">
    <property type="entry name" value="Peptidase_S8/S53_dom_sf"/>
</dbReference>
<keyword evidence="2 6" id="KW-0645">Protease</keyword>
<dbReference type="CDD" id="cd04842">
    <property type="entry name" value="Peptidases_S8_Kp43_protease"/>
    <property type="match status" value="1"/>
</dbReference>
<feature type="active site" description="Charge relay system" evidence="6">
    <location>
        <position position="351"/>
    </location>
</feature>
<evidence type="ECO:0000256" key="4">
    <source>
        <dbReference type="ARBA" id="ARBA00022801"/>
    </source>
</evidence>
<evidence type="ECO:0000259" key="8">
    <source>
        <dbReference type="Pfam" id="PF18962"/>
    </source>
</evidence>
<dbReference type="PRINTS" id="PR00723">
    <property type="entry name" value="SUBTILISIN"/>
</dbReference>
<keyword evidence="4 6" id="KW-0378">Hydrolase</keyword>
<dbReference type="Gene3D" id="2.60.120.380">
    <property type="match status" value="1"/>
</dbReference>
<feature type="active site" description="Charge relay system" evidence="6">
    <location>
        <position position="126"/>
    </location>
</feature>
<keyword evidence="10" id="KW-1185">Reference proteome</keyword>
<dbReference type="RefSeq" id="WP_248435051.1">
    <property type="nucleotide sequence ID" value="NZ_CP096205.1"/>
</dbReference>
<feature type="domain" description="Secretion system C-terminal sorting" evidence="8">
    <location>
        <begin position="566"/>
        <end position="639"/>
    </location>
</feature>
<protein>
    <submittedName>
        <fullName evidence="9">S8 family serine peptidase</fullName>
    </submittedName>
</protein>
<keyword evidence="3" id="KW-0732">Signal</keyword>
<dbReference type="InterPro" id="IPR023828">
    <property type="entry name" value="Peptidase_S8_Ser-AS"/>
</dbReference>
<gene>
    <name evidence="9" type="ORF">M0M57_02460</name>
</gene>
<dbReference type="InterPro" id="IPR026444">
    <property type="entry name" value="Secre_tail"/>
</dbReference>
<dbReference type="SUPFAM" id="SSF52743">
    <property type="entry name" value="Subtilisin-like"/>
    <property type="match status" value="1"/>
</dbReference>
<comment type="similarity">
    <text evidence="1 6">Belongs to the peptidase S8 family.</text>
</comment>
<evidence type="ECO:0000256" key="2">
    <source>
        <dbReference type="ARBA" id="ARBA00022670"/>
    </source>
</evidence>
<reference evidence="9" key="1">
    <citation type="submission" date="2022-04" db="EMBL/GenBank/DDBJ databases">
        <title>Consumption of N2O by Flavobacterium azooxidireducens sp. nov. isolated from Decomposing Leaf Litter of Phragmites australis (Cav.).</title>
        <authorList>
            <person name="Behrendt U."/>
            <person name="Spanner T."/>
            <person name="Augustin J."/>
            <person name="Horn M.A."/>
            <person name="Kolb S."/>
            <person name="Ulrich A."/>
        </authorList>
    </citation>
    <scope>NUCLEOTIDE SEQUENCE</scope>
    <source>
        <strain evidence="9">IGB 4-14</strain>
    </source>
</reference>
<sequence>MKKELLLFTSLLCFGVISAQTEKEIKKVVSTYNSDDFNRLKSVFDENDLKTQKKIDDFLVANPTVQIQMESDGKLYRIVDVIEGKPVYISTDNRSAAIASRTHRLYPGGTLGLSLEGEGMNVGVWDGGWVLKTHVEFNSPTSRVVTPDNLAITPETNFHATHVAGTIASAGIVTSSKGMAPKSNIKSYDWSGDLTEAMIEASQNGLLISNHSYGVPIYTEGNVLNVPIWYMGCYNDTAVAWDQLAYSYPYYLMVASAGNSGADFYEGGLGSGGYDKLTGNKNGKNNLVIANANPSVHPISGAITALVINVGSSQGPTDDGRIKPDIAADGTNVYSTFDTNDNAYDSISGTSMASPVVSGSLTLLQEHYNNLNASFMKSATLRGLACHTALDDANIPGPDTRFGWGLLDTQAAANAITGNNNGSALILESTLTSGQTFTYTFNASSTETLKATICWTDPAGTSRNGQLNSPTPVLVNDLDLRVSNSSQTFLPWKYDLSNLDGGAIKGDNLVDNLERVDVVSPVAGQYTITVSHKGTLTSGSQAFSLILTGGNLVLNTNDVALQEAKIWPNPAKDVLNVYIPSLQDNAIMTIYDIHGRTVYTQEIQNQELNHSINTSNFSSGVYFLNILSGTSSLNKKIIIE</sequence>
<organism evidence="9 10">
    <name type="scientific">Flavobacterium azooxidireducens</name>
    <dbReference type="NCBI Taxonomy" id="1871076"/>
    <lineage>
        <taxon>Bacteria</taxon>
        <taxon>Pseudomonadati</taxon>
        <taxon>Bacteroidota</taxon>
        <taxon>Flavobacteriia</taxon>
        <taxon>Flavobacteriales</taxon>
        <taxon>Flavobacteriaceae</taxon>
        <taxon>Flavobacterium</taxon>
    </lineage>
</organism>
<dbReference type="InterPro" id="IPR051048">
    <property type="entry name" value="Peptidase_S8/S53_subtilisin"/>
</dbReference>
<evidence type="ECO:0000313" key="9">
    <source>
        <dbReference type="EMBL" id="UPQ79705.1"/>
    </source>
</evidence>
<dbReference type="Proteomes" id="UP000830583">
    <property type="component" value="Chromosome"/>
</dbReference>
<evidence type="ECO:0000256" key="5">
    <source>
        <dbReference type="ARBA" id="ARBA00022825"/>
    </source>
</evidence>